<sequence>MKKLSKYCLSISGPDFEQCSQQLQLSEFVELRLDLYSLSEEELVSLLKTPKDYIATCRIEDEKTSITLLKKAIELGANFIDVDIRRTESFINELREYSSRYDCKLIISYHNYKTTPAKEELLSIYDRGISFGADIMKLATFVNSESDNSILLGLYSICDNLVAFGMGELGKISRLASLYCGAQFTYVSASSTSTTASGQYSYSEMKNIISAINQEQDKPISLIGFMGVGKTTVGDAFAKQSKIKFIDIDQEIEKQTSQSISSIFETKGEDYFRSLESKTLQDVTTNPSSVISCGGGVITREENRIILQEKTICIWLKADVEYCLNQIEGNNRPLLEVNDPLKKAQDLYKSREAFYKEVSHIVINVKGKSIAQICKIINEKINKPL</sequence>
<comment type="subunit">
    <text evidence="13">Homodimer.</text>
</comment>
<evidence type="ECO:0000256" key="2">
    <source>
        <dbReference type="ARBA" id="ARBA00004842"/>
    </source>
</evidence>
<gene>
    <name evidence="12" type="primary">aroK</name>
    <name evidence="13" type="synonym">aroD</name>
    <name evidence="14" type="ORF">DNU06_16950</name>
</gene>
<dbReference type="AlphaFoldDB" id="A0A2W1MU92"/>
<keyword evidence="8 12" id="KW-0057">Aromatic amino acid biosynthesis</keyword>
<keyword evidence="12" id="KW-0963">Cytoplasm</keyword>
<keyword evidence="15" id="KW-1185">Reference proteome</keyword>
<accession>A0A2W1MU92</accession>
<feature type="binding site" evidence="12">
    <location>
        <position position="249"/>
    </location>
    <ligand>
        <name>substrate</name>
    </ligand>
</feature>
<evidence type="ECO:0000256" key="9">
    <source>
        <dbReference type="ARBA" id="ARBA00023239"/>
    </source>
</evidence>
<dbReference type="GO" id="GO:0000287">
    <property type="term" value="F:magnesium ion binding"/>
    <property type="evidence" value="ECO:0007669"/>
    <property type="project" value="UniProtKB-UniRule"/>
</dbReference>
<evidence type="ECO:0000256" key="7">
    <source>
        <dbReference type="ARBA" id="ARBA00022840"/>
    </source>
</evidence>
<keyword evidence="3 12" id="KW-0028">Amino-acid biosynthesis</keyword>
<dbReference type="CDD" id="cd00502">
    <property type="entry name" value="DHQase_I"/>
    <property type="match status" value="1"/>
</dbReference>
<comment type="cofactor">
    <cofactor evidence="12">
        <name>Mg(2+)</name>
        <dbReference type="ChEBI" id="CHEBI:18420"/>
    </cofactor>
    <text evidence="12">Binds 1 Mg(2+) ion per subunit.</text>
</comment>
<dbReference type="GO" id="GO:0046279">
    <property type="term" value="P:3,4-dihydroxybenzoate biosynthetic process"/>
    <property type="evidence" value="ECO:0007669"/>
    <property type="project" value="TreeGrafter"/>
</dbReference>
<dbReference type="GO" id="GO:0009073">
    <property type="term" value="P:aromatic amino acid family biosynthetic process"/>
    <property type="evidence" value="ECO:0007669"/>
    <property type="project" value="UniProtKB-KW"/>
</dbReference>
<dbReference type="PROSITE" id="PS01028">
    <property type="entry name" value="DEHYDROQUINASE_I"/>
    <property type="match status" value="1"/>
</dbReference>
<dbReference type="GO" id="GO:0009423">
    <property type="term" value="P:chorismate biosynthetic process"/>
    <property type="evidence" value="ECO:0007669"/>
    <property type="project" value="UniProtKB-UniRule"/>
</dbReference>
<feature type="binding site" evidence="12">
    <location>
        <position position="295"/>
    </location>
    <ligand>
        <name>substrate</name>
    </ligand>
</feature>
<dbReference type="SUPFAM" id="SSF52540">
    <property type="entry name" value="P-loop containing nucleoside triphosphate hydrolases"/>
    <property type="match status" value="1"/>
</dbReference>
<evidence type="ECO:0000256" key="5">
    <source>
        <dbReference type="ARBA" id="ARBA00022741"/>
    </source>
</evidence>
<evidence type="ECO:0000256" key="11">
    <source>
        <dbReference type="ARBA" id="ARBA00048567"/>
    </source>
</evidence>
<keyword evidence="9 13" id="KW-0456">Lyase</keyword>
<dbReference type="EMBL" id="QKSB01000021">
    <property type="protein sequence ID" value="PZE15659.1"/>
    <property type="molecule type" value="Genomic_DNA"/>
</dbReference>
<evidence type="ECO:0000256" key="13">
    <source>
        <dbReference type="HAMAP-Rule" id="MF_00214"/>
    </source>
</evidence>
<comment type="caution">
    <text evidence="12">Lacks conserved residue(s) required for the propagation of feature annotation.</text>
</comment>
<keyword evidence="4 12" id="KW-0808">Transferase</keyword>
<dbReference type="InterPro" id="IPR027417">
    <property type="entry name" value="P-loop_NTPase"/>
</dbReference>
<dbReference type="InterPro" id="IPR000623">
    <property type="entry name" value="Shikimate_kinase/TSH1"/>
</dbReference>
<dbReference type="PRINTS" id="PR01100">
    <property type="entry name" value="SHIKIMTKNASE"/>
</dbReference>
<keyword evidence="7 12" id="KW-0067">ATP-binding</keyword>
<dbReference type="PANTHER" id="PTHR43699:SF1">
    <property type="entry name" value="3-DEHYDROQUINATE DEHYDRATASE"/>
    <property type="match status" value="1"/>
</dbReference>
<dbReference type="SUPFAM" id="SSF51569">
    <property type="entry name" value="Aldolase"/>
    <property type="match status" value="1"/>
</dbReference>
<organism evidence="14 15">
    <name type="scientific">Putridiphycobacter roseus</name>
    <dbReference type="NCBI Taxonomy" id="2219161"/>
    <lineage>
        <taxon>Bacteria</taxon>
        <taxon>Pseudomonadati</taxon>
        <taxon>Bacteroidota</taxon>
        <taxon>Flavobacteriia</taxon>
        <taxon>Flavobacteriales</taxon>
        <taxon>Crocinitomicaceae</taxon>
        <taxon>Putridiphycobacter</taxon>
    </lineage>
</organism>
<feature type="active site" description="Proton donor/acceptor" evidence="13">
    <location>
        <position position="110"/>
    </location>
</feature>
<name>A0A2W1MU92_9FLAO</name>
<evidence type="ECO:0000256" key="12">
    <source>
        <dbReference type="HAMAP-Rule" id="MF_00109"/>
    </source>
</evidence>
<comment type="subcellular location">
    <subcellularLocation>
        <location evidence="12">Cytoplasm</location>
    </subcellularLocation>
</comment>
<feature type="binding site" evidence="13">
    <location>
        <position position="174"/>
    </location>
    <ligand>
        <name>3-dehydroquinate</name>
        <dbReference type="ChEBI" id="CHEBI:32364"/>
    </ligand>
</feature>
<comment type="function">
    <text evidence="12">Catalyzes the specific phosphorylation of the 3-hydroxyl group of shikimic acid using ATP as a cosubstrate.</text>
</comment>
<keyword evidence="5 12" id="KW-0547">Nucleotide-binding</keyword>
<dbReference type="InterPro" id="IPR023000">
    <property type="entry name" value="Shikimate_kinase_CS"/>
</dbReference>
<dbReference type="UniPathway" id="UPA00053">
    <property type="reaction ID" value="UER00086"/>
</dbReference>
<dbReference type="InterPro" id="IPR031322">
    <property type="entry name" value="Shikimate/glucono_kinase"/>
</dbReference>
<feature type="binding site" evidence="13">
    <location>
        <position position="10"/>
    </location>
    <ligand>
        <name>3-dehydroquinate</name>
        <dbReference type="ChEBI" id="CHEBI:32364"/>
    </ligand>
</feature>
<feature type="binding site" evidence="13">
    <location>
        <position position="195"/>
    </location>
    <ligand>
        <name>3-dehydroquinate</name>
        <dbReference type="ChEBI" id="CHEBI:32364"/>
    </ligand>
</feature>
<keyword evidence="12" id="KW-0479">Metal-binding</keyword>
<comment type="similarity">
    <text evidence="12">Belongs to the shikimate kinase family.</text>
</comment>
<feature type="binding site" evidence="13">
    <location>
        <position position="199"/>
    </location>
    <ligand>
        <name>3-dehydroquinate</name>
        <dbReference type="ChEBI" id="CHEBI:32364"/>
    </ligand>
</feature>
<dbReference type="InterPro" id="IPR001381">
    <property type="entry name" value="DHquinase_I"/>
</dbReference>
<dbReference type="Gene3D" id="3.40.50.300">
    <property type="entry name" value="P-loop containing nucleotide triphosphate hydrolases"/>
    <property type="match status" value="1"/>
</dbReference>
<comment type="catalytic activity">
    <reaction evidence="1 13">
        <text>3-dehydroquinate = 3-dehydroshikimate + H2O</text>
        <dbReference type="Rhea" id="RHEA:21096"/>
        <dbReference type="ChEBI" id="CHEBI:15377"/>
        <dbReference type="ChEBI" id="CHEBI:16630"/>
        <dbReference type="ChEBI" id="CHEBI:32364"/>
        <dbReference type="EC" id="4.2.1.10"/>
    </reaction>
</comment>
<dbReference type="HAMAP" id="MF_00214">
    <property type="entry name" value="AroD"/>
    <property type="match status" value="1"/>
</dbReference>
<evidence type="ECO:0000256" key="4">
    <source>
        <dbReference type="ARBA" id="ARBA00022679"/>
    </source>
</evidence>
<evidence type="ECO:0000256" key="1">
    <source>
        <dbReference type="ARBA" id="ARBA00001864"/>
    </source>
</evidence>
<feature type="binding site" evidence="12">
    <location>
        <position position="351"/>
    </location>
    <ligand>
        <name>substrate</name>
    </ligand>
</feature>
<keyword evidence="10 13" id="KW-0704">Schiff base</keyword>
<dbReference type="Gene3D" id="3.20.20.70">
    <property type="entry name" value="Aldolase class I"/>
    <property type="match status" value="1"/>
</dbReference>
<comment type="subunit">
    <text evidence="12">Monomer.</text>
</comment>
<dbReference type="RefSeq" id="WP_111064699.1">
    <property type="nucleotide sequence ID" value="NZ_JBHUCU010000038.1"/>
</dbReference>
<protein>
    <recommendedName>
        <fullName evidence="12 13">Multifunctional fusion protein</fullName>
    </recommendedName>
    <domain>
        <recommendedName>
            <fullName evidence="13">3-dehydroquinate dehydratase</fullName>
            <shortName evidence="13">3-dehydroquinase</shortName>
            <ecNumber evidence="13">4.2.1.10</ecNumber>
        </recommendedName>
        <alternativeName>
            <fullName evidence="13">Type I DHQase</fullName>
        </alternativeName>
        <alternativeName>
            <fullName evidence="13">Type I dehydroquinase</fullName>
            <shortName evidence="13">DHQ1</shortName>
        </alternativeName>
    </domain>
    <domain>
        <recommendedName>
            <fullName evidence="12">Shikimate kinase</fullName>
            <shortName evidence="12">SK</shortName>
            <ecNumber evidence="12">2.7.1.71</ecNumber>
        </recommendedName>
    </domain>
</protein>
<evidence type="ECO:0000256" key="10">
    <source>
        <dbReference type="ARBA" id="ARBA00023270"/>
    </source>
</evidence>
<feature type="active site" description="Schiff-base intermediate with substrate" evidence="13">
    <location>
        <position position="137"/>
    </location>
</feature>
<dbReference type="GO" id="GO:0003855">
    <property type="term" value="F:3-dehydroquinate dehydratase activity"/>
    <property type="evidence" value="ECO:0007669"/>
    <property type="project" value="UniProtKB-UniRule"/>
</dbReference>
<dbReference type="PANTHER" id="PTHR43699">
    <property type="entry name" value="3-DEHYDROQUINATE DEHYDRATASE"/>
    <property type="match status" value="1"/>
</dbReference>
<dbReference type="InterPro" id="IPR050146">
    <property type="entry name" value="Type-I_3-dehydroquinase"/>
</dbReference>
<dbReference type="GO" id="GO:0008652">
    <property type="term" value="P:amino acid biosynthetic process"/>
    <property type="evidence" value="ECO:0007669"/>
    <property type="project" value="UniProtKB-KW"/>
</dbReference>
<evidence type="ECO:0000256" key="6">
    <source>
        <dbReference type="ARBA" id="ARBA00022777"/>
    </source>
</evidence>
<dbReference type="Pfam" id="PF01202">
    <property type="entry name" value="SKI"/>
    <property type="match status" value="1"/>
</dbReference>
<feature type="binding site" evidence="13">
    <location>
        <position position="58"/>
    </location>
    <ligand>
        <name>3-dehydroquinate</name>
        <dbReference type="ChEBI" id="CHEBI:32364"/>
    </ligand>
</feature>
<comment type="pathway">
    <text evidence="13">Metabolic intermediate biosynthesis; chorismate biosynthesis; chorismate from D-erythrose 4-phosphate and phosphoenolpyruvate: step 3/7.</text>
</comment>
<feature type="binding site" evidence="13">
    <location>
        <begin position="30"/>
        <end position="32"/>
    </location>
    <ligand>
        <name>3-dehydroquinate</name>
        <dbReference type="ChEBI" id="CHEBI:32364"/>
    </ligand>
</feature>
<dbReference type="HAMAP" id="MF_00109">
    <property type="entry name" value="Shikimate_kinase"/>
    <property type="match status" value="1"/>
</dbReference>
<keyword evidence="6 12" id="KW-0418">Kinase</keyword>
<dbReference type="CDD" id="cd00464">
    <property type="entry name" value="SK"/>
    <property type="match status" value="1"/>
</dbReference>
<dbReference type="Pfam" id="PF01487">
    <property type="entry name" value="DHquinase_I"/>
    <property type="match status" value="1"/>
</dbReference>
<dbReference type="GO" id="GO:0004765">
    <property type="term" value="F:shikimate kinase activity"/>
    <property type="evidence" value="ECO:0007669"/>
    <property type="project" value="UniProtKB-UniRule"/>
</dbReference>
<dbReference type="GO" id="GO:0005737">
    <property type="term" value="C:cytoplasm"/>
    <property type="evidence" value="ECO:0007669"/>
    <property type="project" value="UniProtKB-SubCell"/>
</dbReference>
<comment type="catalytic activity">
    <reaction evidence="11 12">
        <text>shikimate + ATP = 3-phosphoshikimate + ADP + H(+)</text>
        <dbReference type="Rhea" id="RHEA:13121"/>
        <dbReference type="ChEBI" id="CHEBI:15378"/>
        <dbReference type="ChEBI" id="CHEBI:30616"/>
        <dbReference type="ChEBI" id="CHEBI:36208"/>
        <dbReference type="ChEBI" id="CHEBI:145989"/>
        <dbReference type="ChEBI" id="CHEBI:456216"/>
        <dbReference type="EC" id="2.7.1.71"/>
    </reaction>
</comment>
<evidence type="ECO:0000313" key="14">
    <source>
        <dbReference type="EMBL" id="PZE15659.1"/>
    </source>
</evidence>
<comment type="caution">
    <text evidence="14">The sequence shown here is derived from an EMBL/GenBank/DDBJ whole genome shotgun (WGS) entry which is preliminary data.</text>
</comment>
<dbReference type="Proteomes" id="UP000249248">
    <property type="component" value="Unassembled WGS sequence"/>
</dbReference>
<feature type="binding site" evidence="12">
    <location>
        <begin position="227"/>
        <end position="232"/>
    </location>
    <ligand>
        <name>ATP</name>
        <dbReference type="ChEBI" id="CHEBI:30616"/>
    </ligand>
</feature>
<dbReference type="GO" id="GO:0005524">
    <property type="term" value="F:ATP binding"/>
    <property type="evidence" value="ECO:0007669"/>
    <property type="project" value="UniProtKB-UniRule"/>
</dbReference>
<evidence type="ECO:0000256" key="8">
    <source>
        <dbReference type="ARBA" id="ARBA00023141"/>
    </source>
</evidence>
<evidence type="ECO:0000313" key="15">
    <source>
        <dbReference type="Proteomes" id="UP000249248"/>
    </source>
</evidence>
<comment type="pathway">
    <text evidence="2 12">Metabolic intermediate biosynthesis; chorismate biosynthesis; chorismate from D-erythrose 4-phosphate and phosphoenolpyruvate: step 5/7.</text>
</comment>
<dbReference type="InterPro" id="IPR018508">
    <property type="entry name" value="3-dehydroquinate_DH_AS"/>
</dbReference>
<proteinExistence type="inferred from homology"/>
<reference evidence="14 15" key="1">
    <citation type="submission" date="2018-06" db="EMBL/GenBank/DDBJ databases">
        <title>The draft genome sequence of Crocinitomix sp. SM1701.</title>
        <authorList>
            <person name="Zhang X."/>
        </authorList>
    </citation>
    <scope>NUCLEOTIDE SEQUENCE [LARGE SCALE GENOMIC DNA]</scope>
    <source>
        <strain evidence="14 15">SM1701</strain>
    </source>
</reference>
<feature type="binding site" evidence="12">
    <location>
        <position position="273"/>
    </location>
    <ligand>
        <name>substrate</name>
    </ligand>
</feature>
<dbReference type="EC" id="4.2.1.10" evidence="13"/>
<dbReference type="InterPro" id="IPR013785">
    <property type="entry name" value="Aldolase_TIM"/>
</dbReference>
<dbReference type="PROSITE" id="PS01128">
    <property type="entry name" value="SHIKIMATE_KINASE"/>
    <property type="match status" value="1"/>
</dbReference>
<comment type="similarity">
    <text evidence="13">Belongs to the type-I 3-dehydroquinase family.</text>
</comment>
<dbReference type="OrthoDB" id="9800332at2"/>
<feature type="binding site" evidence="12">
    <location>
        <position position="332"/>
    </location>
    <ligand>
        <name>ATP</name>
        <dbReference type="ChEBI" id="CHEBI:30616"/>
    </ligand>
</feature>
<evidence type="ECO:0000256" key="3">
    <source>
        <dbReference type="ARBA" id="ARBA00022605"/>
    </source>
</evidence>
<feature type="binding site" evidence="12">
    <location>
        <position position="231"/>
    </location>
    <ligand>
        <name>Mg(2+)</name>
        <dbReference type="ChEBI" id="CHEBI:18420"/>
    </ligand>
</feature>
<keyword evidence="12" id="KW-0460">Magnesium</keyword>
<dbReference type="EC" id="2.7.1.71" evidence="12"/>
<comment type="function">
    <text evidence="13">Involved in the third step of the chorismate pathway, which leads to the biosynthesis of aromatic amino acids. Catalyzes the cis-dehydration of 3-dehydroquinate (DHQ) and introduces the first double bond of the aromatic ring to yield 3-dehydroshikimate.</text>
</comment>